<gene>
    <name evidence="1" type="ORF">BpHYR1_009850</name>
</gene>
<sequence>MIHSLDFPSLDILGLTFSNIEYLSLNKAFNIYSTTMTFRKIGISAFYDLIPQNISKKFNQKNKTFVYLLKKNISNFIGYIIDRFYY</sequence>
<dbReference type="AlphaFoldDB" id="A0A3M7SV73"/>
<reference evidence="1 2" key="1">
    <citation type="journal article" date="2018" name="Sci. Rep.">
        <title>Genomic signatures of local adaptation to the degree of environmental predictability in rotifers.</title>
        <authorList>
            <person name="Franch-Gras L."/>
            <person name="Hahn C."/>
            <person name="Garcia-Roger E.M."/>
            <person name="Carmona M.J."/>
            <person name="Serra M."/>
            <person name="Gomez A."/>
        </authorList>
    </citation>
    <scope>NUCLEOTIDE SEQUENCE [LARGE SCALE GENOMIC DNA]</scope>
    <source>
        <strain evidence="1">HYR1</strain>
    </source>
</reference>
<keyword evidence="2" id="KW-1185">Reference proteome</keyword>
<dbReference type="Proteomes" id="UP000276133">
    <property type="component" value="Unassembled WGS sequence"/>
</dbReference>
<accession>A0A3M7SV73</accession>
<comment type="caution">
    <text evidence="1">The sequence shown here is derived from an EMBL/GenBank/DDBJ whole genome shotgun (WGS) entry which is preliminary data.</text>
</comment>
<evidence type="ECO:0000313" key="2">
    <source>
        <dbReference type="Proteomes" id="UP000276133"/>
    </source>
</evidence>
<protein>
    <submittedName>
        <fullName evidence="1">Uncharacterized protein</fullName>
    </submittedName>
</protein>
<proteinExistence type="predicted"/>
<organism evidence="1 2">
    <name type="scientific">Brachionus plicatilis</name>
    <name type="common">Marine rotifer</name>
    <name type="synonym">Brachionus muelleri</name>
    <dbReference type="NCBI Taxonomy" id="10195"/>
    <lineage>
        <taxon>Eukaryota</taxon>
        <taxon>Metazoa</taxon>
        <taxon>Spiralia</taxon>
        <taxon>Gnathifera</taxon>
        <taxon>Rotifera</taxon>
        <taxon>Eurotatoria</taxon>
        <taxon>Monogononta</taxon>
        <taxon>Pseudotrocha</taxon>
        <taxon>Ploima</taxon>
        <taxon>Brachionidae</taxon>
        <taxon>Brachionus</taxon>
    </lineage>
</organism>
<name>A0A3M7SV73_BRAPC</name>
<evidence type="ECO:0000313" key="1">
    <source>
        <dbReference type="EMBL" id="RNA39646.1"/>
    </source>
</evidence>
<dbReference type="EMBL" id="REGN01000725">
    <property type="protein sequence ID" value="RNA39646.1"/>
    <property type="molecule type" value="Genomic_DNA"/>
</dbReference>